<accession>A0A5B7GNN7</accession>
<name>A0A5B7GNN7_PORTR</name>
<reference evidence="1 2" key="1">
    <citation type="submission" date="2019-05" db="EMBL/GenBank/DDBJ databases">
        <title>Another draft genome of Portunus trituberculatus and its Hox gene families provides insights of decapod evolution.</title>
        <authorList>
            <person name="Jeong J.-H."/>
            <person name="Song I."/>
            <person name="Kim S."/>
            <person name="Choi T."/>
            <person name="Kim D."/>
            <person name="Ryu S."/>
            <person name="Kim W."/>
        </authorList>
    </citation>
    <scope>NUCLEOTIDE SEQUENCE [LARGE SCALE GENOMIC DNA]</scope>
    <source>
        <tissue evidence="1">Muscle</tissue>
    </source>
</reference>
<keyword evidence="2" id="KW-1185">Reference proteome</keyword>
<evidence type="ECO:0000313" key="1">
    <source>
        <dbReference type="EMBL" id="MPC59115.1"/>
    </source>
</evidence>
<dbReference type="OrthoDB" id="6364565at2759"/>
<sequence length="155" mass="18203">MRWSTLEWYKVKEAPMYDRWYDGSLDGDLLFRARAQCMDVNARNYRWSESRSKVCQMCDMGEDETVKHVVLECEKYERDKRKMMQFSTGVADPKAWFQSDPEPPVASRSRSRQLGMQPHKIHHVIQQVGYNIHISLPVTSGVTVPQNIEYLLTFP</sequence>
<protein>
    <submittedName>
        <fullName evidence="1">Uncharacterized protein</fullName>
    </submittedName>
</protein>
<dbReference type="Proteomes" id="UP000324222">
    <property type="component" value="Unassembled WGS sequence"/>
</dbReference>
<evidence type="ECO:0000313" key="2">
    <source>
        <dbReference type="Proteomes" id="UP000324222"/>
    </source>
</evidence>
<organism evidence="1 2">
    <name type="scientific">Portunus trituberculatus</name>
    <name type="common">Swimming crab</name>
    <name type="synonym">Neptunus trituberculatus</name>
    <dbReference type="NCBI Taxonomy" id="210409"/>
    <lineage>
        <taxon>Eukaryota</taxon>
        <taxon>Metazoa</taxon>
        <taxon>Ecdysozoa</taxon>
        <taxon>Arthropoda</taxon>
        <taxon>Crustacea</taxon>
        <taxon>Multicrustacea</taxon>
        <taxon>Malacostraca</taxon>
        <taxon>Eumalacostraca</taxon>
        <taxon>Eucarida</taxon>
        <taxon>Decapoda</taxon>
        <taxon>Pleocyemata</taxon>
        <taxon>Brachyura</taxon>
        <taxon>Eubrachyura</taxon>
        <taxon>Portunoidea</taxon>
        <taxon>Portunidae</taxon>
        <taxon>Portuninae</taxon>
        <taxon>Portunus</taxon>
    </lineage>
</organism>
<dbReference type="EMBL" id="VSRR010016269">
    <property type="protein sequence ID" value="MPC59115.1"/>
    <property type="molecule type" value="Genomic_DNA"/>
</dbReference>
<dbReference type="AlphaFoldDB" id="A0A5B7GNN7"/>
<gene>
    <name evidence="1" type="ORF">E2C01_053130</name>
</gene>
<proteinExistence type="predicted"/>
<comment type="caution">
    <text evidence="1">The sequence shown here is derived from an EMBL/GenBank/DDBJ whole genome shotgun (WGS) entry which is preliminary data.</text>
</comment>